<dbReference type="PANTHER" id="PTHR30250:SF11">
    <property type="entry name" value="O-ANTIGEN TRANSPORTER-RELATED"/>
    <property type="match status" value="1"/>
</dbReference>
<comment type="caution">
    <text evidence="8">The sequence shown here is derived from an EMBL/GenBank/DDBJ whole genome shotgun (WGS) entry which is preliminary data.</text>
</comment>
<feature type="transmembrane region" description="Helical" evidence="6">
    <location>
        <begin position="171"/>
        <end position="189"/>
    </location>
</feature>
<feature type="transmembrane region" description="Helical" evidence="6">
    <location>
        <begin position="233"/>
        <end position="250"/>
    </location>
</feature>
<feature type="transmembrane region" description="Helical" evidence="6">
    <location>
        <begin position="47"/>
        <end position="71"/>
    </location>
</feature>
<dbReference type="EMBL" id="QSSQ01000011">
    <property type="protein sequence ID" value="RGM03973.1"/>
    <property type="molecule type" value="Genomic_DNA"/>
</dbReference>
<evidence type="ECO:0000259" key="7">
    <source>
        <dbReference type="PROSITE" id="PS51379"/>
    </source>
</evidence>
<keyword evidence="5 6" id="KW-0472">Membrane</keyword>
<dbReference type="InterPro" id="IPR017896">
    <property type="entry name" value="4Fe4S_Fe-S-bd"/>
</dbReference>
<evidence type="ECO:0000313" key="9">
    <source>
        <dbReference type="Proteomes" id="UP000261257"/>
    </source>
</evidence>
<dbReference type="SUPFAM" id="SSF54862">
    <property type="entry name" value="4Fe-4S ferredoxins"/>
    <property type="match status" value="1"/>
</dbReference>
<evidence type="ECO:0000256" key="2">
    <source>
        <dbReference type="ARBA" id="ARBA00022475"/>
    </source>
</evidence>
<feature type="transmembrane region" description="Helical" evidence="6">
    <location>
        <begin position="327"/>
        <end position="348"/>
    </location>
</feature>
<evidence type="ECO:0000313" key="8">
    <source>
        <dbReference type="EMBL" id="RGM03973.1"/>
    </source>
</evidence>
<feature type="transmembrane region" description="Helical" evidence="6">
    <location>
        <begin position="141"/>
        <end position="165"/>
    </location>
</feature>
<gene>
    <name evidence="8" type="ORF">DXC39_13215</name>
</gene>
<dbReference type="RefSeq" id="WP_117624570.1">
    <property type="nucleotide sequence ID" value="NZ_QRQF01000015.1"/>
</dbReference>
<reference evidence="8 9" key="1">
    <citation type="submission" date="2018-08" db="EMBL/GenBank/DDBJ databases">
        <title>A genome reference for cultivated species of the human gut microbiota.</title>
        <authorList>
            <person name="Zou Y."/>
            <person name="Xue W."/>
            <person name="Luo G."/>
        </authorList>
    </citation>
    <scope>NUCLEOTIDE SEQUENCE [LARGE SCALE GENOMIC DNA]</scope>
    <source>
        <strain evidence="8 9">TF05-11AC</strain>
    </source>
</reference>
<organism evidence="8 9">
    <name type="scientific">Hungatella hathewayi</name>
    <dbReference type="NCBI Taxonomy" id="154046"/>
    <lineage>
        <taxon>Bacteria</taxon>
        <taxon>Bacillati</taxon>
        <taxon>Bacillota</taxon>
        <taxon>Clostridia</taxon>
        <taxon>Lachnospirales</taxon>
        <taxon>Lachnospiraceae</taxon>
        <taxon>Hungatella</taxon>
    </lineage>
</organism>
<feature type="transmembrane region" description="Helical" evidence="6">
    <location>
        <begin position="83"/>
        <end position="105"/>
    </location>
</feature>
<dbReference type="Pfam" id="PF01943">
    <property type="entry name" value="Polysacc_synt"/>
    <property type="match status" value="1"/>
</dbReference>
<evidence type="ECO:0000256" key="5">
    <source>
        <dbReference type="ARBA" id="ARBA00023136"/>
    </source>
</evidence>
<dbReference type="InterPro" id="IPR050833">
    <property type="entry name" value="Poly_Biosynth_Transport"/>
</dbReference>
<feature type="transmembrane region" description="Helical" evidence="6">
    <location>
        <begin position="111"/>
        <end position="129"/>
    </location>
</feature>
<dbReference type="AlphaFoldDB" id="A0A3E4U7F0"/>
<dbReference type="PROSITE" id="PS51379">
    <property type="entry name" value="4FE4S_FER_2"/>
    <property type="match status" value="2"/>
</dbReference>
<dbReference type="GO" id="GO:0005886">
    <property type="term" value="C:plasma membrane"/>
    <property type="evidence" value="ECO:0007669"/>
    <property type="project" value="UniProtKB-SubCell"/>
</dbReference>
<feature type="transmembrane region" description="Helical" evidence="6">
    <location>
        <begin position="380"/>
        <end position="399"/>
    </location>
</feature>
<keyword evidence="2" id="KW-1003">Cell membrane</keyword>
<keyword evidence="4 6" id="KW-1133">Transmembrane helix</keyword>
<sequence length="562" mass="63611">MSREGKLAKNTLIISIGTFLPKLASFITLPILTGYLTQVEYGTYDLITILVSLLLPAATLQIQTAAFRFLIDVRDNEIDIKEIITNITVFIAPTSLIALVVLYFCLFGHSVIIRLFICLYFLVDIVVNTTRQICRGLNNNLDYSISAILSALGKMVFAVICVRYLRLGLLGTVISLFVSSLFSLIYLLAKTKLYQYIDFRYFNMDKLKEMLKYSWPMVPNSMSAWIMRVSDRLVITIFMGVSANAMYSVANKIPSLLTLAQNTFTMAWQENASIVSKDKDASEYYSSMFRMMFDLMAGFFGLLIAATPVLFKILIRGNYADAYYQIPILFLGMFFLSISTFLGGIYVAYKESKSVGITTIVAAACNLILDLTTIKWIGLYAASGSTLMSYIFLFIYRIIDIQKIVRVKYNRKHIILVLILMVTESVLCFQQKRILNMINLIFGCAVFWVLNKSFVKIVLQKCFLFLKTLSPKLKKSKIIRKTMEEPIIEVGGDKPFPVLYTDKKFCCGCSACYSICSAGAIRMEADEEGFLYPHVNTNNCICCYKCLNACAFKDDQKAKGYY</sequence>
<evidence type="ECO:0000256" key="1">
    <source>
        <dbReference type="ARBA" id="ARBA00004651"/>
    </source>
</evidence>
<name>A0A3E4U7F0_9FIRM</name>
<feature type="domain" description="4Fe-4S ferredoxin-type" evidence="7">
    <location>
        <begin position="531"/>
        <end position="560"/>
    </location>
</feature>
<evidence type="ECO:0000256" key="3">
    <source>
        <dbReference type="ARBA" id="ARBA00022692"/>
    </source>
</evidence>
<comment type="subcellular location">
    <subcellularLocation>
        <location evidence="1">Cell membrane</location>
        <topology evidence="1">Multi-pass membrane protein</topology>
    </subcellularLocation>
</comment>
<feature type="domain" description="4Fe-4S ferredoxin-type" evidence="7">
    <location>
        <begin position="497"/>
        <end position="526"/>
    </location>
</feature>
<proteinExistence type="predicted"/>
<feature type="transmembrane region" description="Helical" evidence="6">
    <location>
        <begin position="12"/>
        <end position="35"/>
    </location>
</feature>
<feature type="transmembrane region" description="Helical" evidence="6">
    <location>
        <begin position="433"/>
        <end position="451"/>
    </location>
</feature>
<accession>A0A3E4U7F0</accession>
<feature type="transmembrane region" description="Helical" evidence="6">
    <location>
        <begin position="411"/>
        <end position="427"/>
    </location>
</feature>
<dbReference type="Gene3D" id="3.30.70.20">
    <property type="match status" value="1"/>
</dbReference>
<protein>
    <recommendedName>
        <fullName evidence="7">4Fe-4S ferredoxin-type domain-containing protein</fullName>
    </recommendedName>
</protein>
<evidence type="ECO:0000256" key="4">
    <source>
        <dbReference type="ARBA" id="ARBA00022989"/>
    </source>
</evidence>
<keyword evidence="3 6" id="KW-0812">Transmembrane</keyword>
<evidence type="ECO:0000256" key="6">
    <source>
        <dbReference type="SAM" id="Phobius"/>
    </source>
</evidence>
<dbReference type="Proteomes" id="UP000261257">
    <property type="component" value="Unassembled WGS sequence"/>
</dbReference>
<dbReference type="PANTHER" id="PTHR30250">
    <property type="entry name" value="PST FAMILY PREDICTED COLANIC ACID TRANSPORTER"/>
    <property type="match status" value="1"/>
</dbReference>
<dbReference type="InterPro" id="IPR002797">
    <property type="entry name" value="Polysacc_synth"/>
</dbReference>
<feature type="transmembrane region" description="Helical" evidence="6">
    <location>
        <begin position="295"/>
        <end position="315"/>
    </location>
</feature>